<dbReference type="RefSeq" id="WP_336132377.1">
    <property type="nucleotide sequence ID" value="NZ_JBANDL010000002.1"/>
</dbReference>
<gene>
    <name evidence="1" type="ORF">V2J18_16635</name>
</gene>
<keyword evidence="2" id="KW-1185">Reference proteome</keyword>
<name>A0ABU8D7G2_9GAMM</name>
<sequence>MPQLTDGQLQGLASANLGAGTELNPAWPDPYPDAPCWGFALFGGPGGHADNTPPSIYDQAWVYDAEEEEFVYNPGFVEWVRNTFDNPDATAQAQVVADNAVTAANDAAPGNAAARQAITGALARLCMILSGLALSANNGTTPTRYSIVMASDGYRTWEHWALGLANNVGAPGNPPFQYAQRYPEQPVKTRTPNAWGDHAILTTVFITGLLEGHIDYLRHATGWP</sequence>
<dbReference type="Proteomes" id="UP001387215">
    <property type="component" value="Unassembled WGS sequence"/>
</dbReference>
<accession>A0ABU8D7G2</accession>
<organism evidence="1 2">
    <name type="scientific">Lysobacter firmicutimachus</name>
    <dbReference type="NCBI Taxonomy" id="1792846"/>
    <lineage>
        <taxon>Bacteria</taxon>
        <taxon>Pseudomonadati</taxon>
        <taxon>Pseudomonadota</taxon>
        <taxon>Gammaproteobacteria</taxon>
        <taxon>Lysobacterales</taxon>
        <taxon>Lysobacteraceae</taxon>
        <taxon>Lysobacter</taxon>
    </lineage>
</organism>
<dbReference type="EMBL" id="JBANDL010000002">
    <property type="protein sequence ID" value="MEI2456291.1"/>
    <property type="molecule type" value="Genomic_DNA"/>
</dbReference>
<proteinExistence type="predicted"/>
<protein>
    <submittedName>
        <fullName evidence="1">Uncharacterized protein</fullName>
    </submittedName>
</protein>
<comment type="caution">
    <text evidence="1">The sequence shown here is derived from an EMBL/GenBank/DDBJ whole genome shotgun (WGS) entry which is preliminary data.</text>
</comment>
<evidence type="ECO:0000313" key="2">
    <source>
        <dbReference type="Proteomes" id="UP001387215"/>
    </source>
</evidence>
<evidence type="ECO:0000313" key="1">
    <source>
        <dbReference type="EMBL" id="MEI2456291.1"/>
    </source>
</evidence>
<reference evidence="1 2" key="1">
    <citation type="submission" date="2024-02" db="EMBL/GenBank/DDBJ databases">
        <title>Lysobacter Genome Sequencing and Mining.</title>
        <authorList>
            <person name="Bierman J."/>
            <person name="Walker M.C."/>
        </authorList>
    </citation>
    <scope>NUCLEOTIDE SEQUENCE [LARGE SCALE GENOMIC DNA]</scope>
    <source>
        <strain evidence="1 2">PB6250</strain>
    </source>
</reference>